<sequence length="264" mass="30523">MRHFSLKNLIIRILLIFITQPGYNGVKITKLKLPLAVHNGTGPIELICVYRIGRHENGLVVKWFHDLEQIYQWIPPMPPQINGIISGLTEYLPENTNKLLSHSIIRLKKVNLAMTGVYTCKISTILEDIAESRRMTVYVPDQKLNIYADYYNNTHINLTCVAKGARPSPILTIIVDGKQLDNRSIRIENHRNYPWIKQEAIVSNYSNPAIIQCEITIPGTGYRKREKLIYYYNKQLERNHNFQQRPSLIIAITNVFLTFMFSNG</sequence>
<dbReference type="EMBL" id="JAAOIC020000047">
    <property type="protein sequence ID" value="KAG8037297.1"/>
    <property type="molecule type" value="Genomic_DNA"/>
</dbReference>
<dbReference type="PANTHER" id="PTHR21261">
    <property type="entry name" value="BEAT PROTEIN"/>
    <property type="match status" value="1"/>
</dbReference>
<reference evidence="3" key="2">
    <citation type="submission" date="2021-04" db="EMBL/GenBank/DDBJ databases">
        <title>Genome-wide patterns of bracovirus chromosomal integration into multiple host tissues during parasitism.</title>
        <authorList>
            <person name="Chebbi M.A.C."/>
        </authorList>
    </citation>
    <scope>NUCLEOTIDE SEQUENCE</scope>
    <source>
        <tissue evidence="3">Whole body</tissue>
    </source>
</reference>
<dbReference type="OrthoDB" id="6478865at2759"/>
<evidence type="ECO:0000313" key="3">
    <source>
        <dbReference type="EMBL" id="KAG8037297.1"/>
    </source>
</evidence>
<dbReference type="PROSITE" id="PS50835">
    <property type="entry name" value="IG_LIKE"/>
    <property type="match status" value="1"/>
</dbReference>
<keyword evidence="1" id="KW-0732">Signal</keyword>
<dbReference type="AlphaFoldDB" id="A0A8J5QZ05"/>
<accession>A0A8J5QZ05</accession>
<feature type="signal peptide" evidence="1">
    <location>
        <begin position="1"/>
        <end position="25"/>
    </location>
</feature>
<reference evidence="3" key="1">
    <citation type="submission" date="2020-03" db="EMBL/GenBank/DDBJ databases">
        <authorList>
            <person name="Chebbi M.A."/>
            <person name="Drezen J.M."/>
        </authorList>
    </citation>
    <scope>NUCLEOTIDE SEQUENCE</scope>
    <source>
        <tissue evidence="3">Whole body</tissue>
    </source>
</reference>
<feature type="chain" id="PRO_5035258427" description="Ig-like domain-containing protein" evidence="1">
    <location>
        <begin position="26"/>
        <end position="264"/>
    </location>
</feature>
<evidence type="ECO:0000313" key="4">
    <source>
        <dbReference type="Proteomes" id="UP000729913"/>
    </source>
</evidence>
<evidence type="ECO:0000256" key="1">
    <source>
        <dbReference type="SAM" id="SignalP"/>
    </source>
</evidence>
<feature type="domain" description="Ig-like" evidence="2">
    <location>
        <begin position="21"/>
        <end position="136"/>
    </location>
</feature>
<organism evidence="3 4">
    <name type="scientific">Cotesia typhae</name>
    <dbReference type="NCBI Taxonomy" id="2053667"/>
    <lineage>
        <taxon>Eukaryota</taxon>
        <taxon>Metazoa</taxon>
        <taxon>Ecdysozoa</taxon>
        <taxon>Arthropoda</taxon>
        <taxon>Hexapoda</taxon>
        <taxon>Insecta</taxon>
        <taxon>Pterygota</taxon>
        <taxon>Neoptera</taxon>
        <taxon>Endopterygota</taxon>
        <taxon>Hymenoptera</taxon>
        <taxon>Apocrita</taxon>
        <taxon>Ichneumonoidea</taxon>
        <taxon>Braconidae</taxon>
        <taxon>Microgastrinae</taxon>
        <taxon>Cotesia</taxon>
    </lineage>
</organism>
<protein>
    <recommendedName>
        <fullName evidence="2">Ig-like domain-containing protein</fullName>
    </recommendedName>
</protein>
<keyword evidence="4" id="KW-1185">Reference proteome</keyword>
<name>A0A8J5QZ05_9HYME</name>
<dbReference type="Proteomes" id="UP000729913">
    <property type="component" value="Unassembled WGS sequence"/>
</dbReference>
<proteinExistence type="predicted"/>
<comment type="caution">
    <text evidence="3">The sequence shown here is derived from an EMBL/GenBank/DDBJ whole genome shotgun (WGS) entry which is preliminary data.</text>
</comment>
<evidence type="ECO:0000259" key="2">
    <source>
        <dbReference type="PROSITE" id="PS50835"/>
    </source>
</evidence>
<dbReference type="InterPro" id="IPR007110">
    <property type="entry name" value="Ig-like_dom"/>
</dbReference>
<gene>
    <name evidence="3" type="ORF">G9C98_005507</name>
</gene>